<name>A0A0F4JCI6_9ACTN</name>
<comment type="caution">
    <text evidence="1">The sequence shown here is derived from an EMBL/GenBank/DDBJ whole genome shotgun (WGS) entry which is preliminary data.</text>
</comment>
<reference evidence="1 2" key="1">
    <citation type="submission" date="2015-02" db="EMBL/GenBank/DDBJ databases">
        <authorList>
            <person name="Ju K.-S."/>
            <person name="Doroghazi J.R."/>
            <person name="Metcalf W."/>
        </authorList>
    </citation>
    <scope>NUCLEOTIDE SEQUENCE [LARGE SCALE GENOMIC DNA]</scope>
    <source>
        <strain evidence="1 2">NRRL ISP-5550</strain>
    </source>
</reference>
<proteinExistence type="predicted"/>
<organism evidence="1 2">
    <name type="scientific">Streptomyces katrae</name>
    <dbReference type="NCBI Taxonomy" id="68223"/>
    <lineage>
        <taxon>Bacteria</taxon>
        <taxon>Bacillati</taxon>
        <taxon>Actinomycetota</taxon>
        <taxon>Actinomycetes</taxon>
        <taxon>Kitasatosporales</taxon>
        <taxon>Streptomycetaceae</taxon>
        <taxon>Streptomyces</taxon>
    </lineage>
</organism>
<dbReference type="AlphaFoldDB" id="A0A0F4JCI6"/>
<evidence type="ECO:0000313" key="1">
    <source>
        <dbReference type="EMBL" id="KJY31915.1"/>
    </source>
</evidence>
<dbReference type="PATRIC" id="fig|68223.7.peg.7963"/>
<dbReference type="Proteomes" id="UP000033551">
    <property type="component" value="Unassembled WGS sequence"/>
</dbReference>
<protein>
    <submittedName>
        <fullName evidence="1">Uncharacterized protein</fullName>
    </submittedName>
</protein>
<dbReference type="RefSeq" id="WP_045948384.1">
    <property type="nucleotide sequence ID" value="NZ_JZWV01000455.1"/>
</dbReference>
<accession>A0A0F4JCI6</accession>
<gene>
    <name evidence="1" type="ORF">VR44_17155</name>
</gene>
<evidence type="ECO:0000313" key="2">
    <source>
        <dbReference type="Proteomes" id="UP000033551"/>
    </source>
</evidence>
<sequence length="70" mass="7275">AGTAPATLAEEKLALTAALLRLRRSRPELFSGYAPLTAHGPASGHCLAYTRPGGLVAVATRLSHHLTLTT</sequence>
<keyword evidence="2" id="KW-1185">Reference proteome</keyword>
<dbReference type="EMBL" id="JZWV01000455">
    <property type="protein sequence ID" value="KJY31915.1"/>
    <property type="molecule type" value="Genomic_DNA"/>
</dbReference>
<feature type="non-terminal residue" evidence="1">
    <location>
        <position position="1"/>
    </location>
</feature>